<reference evidence="2 3" key="1">
    <citation type="submission" date="2017-05" db="EMBL/GenBank/DDBJ databases">
        <title>Vagococcus spp. assemblies.</title>
        <authorList>
            <person name="Gulvik C.A."/>
        </authorList>
    </citation>
    <scope>NUCLEOTIDE SEQUENCE [LARGE SCALE GENOMIC DNA]</scope>
    <source>
        <strain evidence="2 3">SS1995</strain>
    </source>
</reference>
<organism evidence="2 3">
    <name type="scientific">Vagococcus vulneris</name>
    <dbReference type="NCBI Taxonomy" id="1977869"/>
    <lineage>
        <taxon>Bacteria</taxon>
        <taxon>Bacillati</taxon>
        <taxon>Bacillota</taxon>
        <taxon>Bacilli</taxon>
        <taxon>Lactobacillales</taxon>
        <taxon>Enterococcaceae</taxon>
        <taxon>Vagococcus</taxon>
    </lineage>
</organism>
<dbReference type="EMBL" id="NGJS01000013">
    <property type="protein sequence ID" value="RST98159.1"/>
    <property type="molecule type" value="Genomic_DNA"/>
</dbReference>
<sequence length="43" mass="5204">MNKIKLIKRIAYGYRSFLNYKYRILLSFKDKQISNKSQSDFIA</sequence>
<protein>
    <recommendedName>
        <fullName evidence="1">Transposase IS204/IS1001/IS1096/IS1165 DDE domain-containing protein</fullName>
    </recommendedName>
</protein>
<dbReference type="InterPro" id="IPR002560">
    <property type="entry name" value="Transposase_DDE"/>
</dbReference>
<keyword evidence="3" id="KW-1185">Reference proteome</keyword>
<comment type="caution">
    <text evidence="2">The sequence shown here is derived from an EMBL/GenBank/DDBJ whole genome shotgun (WGS) entry which is preliminary data.</text>
</comment>
<evidence type="ECO:0000313" key="3">
    <source>
        <dbReference type="Proteomes" id="UP000287857"/>
    </source>
</evidence>
<name>A0A429ZWL5_9ENTE</name>
<dbReference type="Proteomes" id="UP000287857">
    <property type="component" value="Unassembled WGS sequence"/>
</dbReference>
<proteinExistence type="predicted"/>
<dbReference type="AlphaFoldDB" id="A0A429ZWL5"/>
<accession>A0A429ZWL5</accession>
<gene>
    <name evidence="2" type="ORF">CBF37_08955</name>
</gene>
<feature type="domain" description="Transposase IS204/IS1001/IS1096/IS1165 DDE" evidence="1">
    <location>
        <begin position="2"/>
        <end position="24"/>
    </location>
</feature>
<evidence type="ECO:0000259" key="1">
    <source>
        <dbReference type="Pfam" id="PF01610"/>
    </source>
</evidence>
<dbReference type="Pfam" id="PF01610">
    <property type="entry name" value="DDE_Tnp_ISL3"/>
    <property type="match status" value="1"/>
</dbReference>
<evidence type="ECO:0000313" key="2">
    <source>
        <dbReference type="EMBL" id="RST98159.1"/>
    </source>
</evidence>